<dbReference type="Proteomes" id="UP000572635">
    <property type="component" value="Unassembled WGS sequence"/>
</dbReference>
<feature type="transmembrane region" description="Helical" evidence="1">
    <location>
        <begin position="400"/>
        <end position="417"/>
    </location>
</feature>
<comment type="caution">
    <text evidence="3">The sequence shown here is derived from an EMBL/GenBank/DDBJ whole genome shotgun (WGS) entry which is preliminary data.</text>
</comment>
<feature type="transmembrane region" description="Helical" evidence="1">
    <location>
        <begin position="219"/>
        <end position="239"/>
    </location>
</feature>
<dbReference type="EMBL" id="JACHDB010000001">
    <property type="protein sequence ID" value="MBB5433677.1"/>
    <property type="molecule type" value="Genomic_DNA"/>
</dbReference>
<dbReference type="AlphaFoldDB" id="A0A7W8VET3"/>
<evidence type="ECO:0000313" key="4">
    <source>
        <dbReference type="Proteomes" id="UP000572635"/>
    </source>
</evidence>
<feature type="transmembrane region" description="Helical" evidence="1">
    <location>
        <begin position="374"/>
        <end position="394"/>
    </location>
</feature>
<accession>A0A7W8VET3</accession>
<keyword evidence="1" id="KW-1133">Transmembrane helix</keyword>
<feature type="transmembrane region" description="Helical" evidence="1">
    <location>
        <begin position="55"/>
        <end position="78"/>
    </location>
</feature>
<keyword evidence="4" id="KW-1185">Reference proteome</keyword>
<dbReference type="Pfam" id="PF01757">
    <property type="entry name" value="Acyl_transf_3"/>
    <property type="match status" value="1"/>
</dbReference>
<feature type="transmembrane region" description="Helical" evidence="1">
    <location>
        <begin position="189"/>
        <end position="207"/>
    </location>
</feature>
<reference evidence="3 4" key="1">
    <citation type="submission" date="2020-08" db="EMBL/GenBank/DDBJ databases">
        <title>Sequencing the genomes of 1000 actinobacteria strains.</title>
        <authorList>
            <person name="Klenk H.-P."/>
        </authorList>
    </citation>
    <scope>NUCLEOTIDE SEQUENCE [LARGE SCALE GENOMIC DNA]</scope>
    <source>
        <strain evidence="3 4">DSM 44551</strain>
    </source>
</reference>
<evidence type="ECO:0000259" key="2">
    <source>
        <dbReference type="Pfam" id="PF01757"/>
    </source>
</evidence>
<feature type="transmembrane region" description="Helical" evidence="1">
    <location>
        <begin position="135"/>
        <end position="156"/>
    </location>
</feature>
<keyword evidence="3" id="KW-0808">Transferase</keyword>
<evidence type="ECO:0000256" key="1">
    <source>
        <dbReference type="SAM" id="Phobius"/>
    </source>
</evidence>
<feature type="transmembrane region" description="Helical" evidence="1">
    <location>
        <begin position="259"/>
        <end position="275"/>
    </location>
</feature>
<proteinExistence type="predicted"/>
<dbReference type="GO" id="GO:0016747">
    <property type="term" value="F:acyltransferase activity, transferring groups other than amino-acyl groups"/>
    <property type="evidence" value="ECO:0007669"/>
    <property type="project" value="InterPro"/>
</dbReference>
<evidence type="ECO:0000313" key="3">
    <source>
        <dbReference type="EMBL" id="MBB5433677.1"/>
    </source>
</evidence>
<feature type="transmembrane region" description="Helical" evidence="1">
    <location>
        <begin position="163"/>
        <end position="183"/>
    </location>
</feature>
<gene>
    <name evidence="3" type="ORF">HDA36_003761</name>
</gene>
<protein>
    <submittedName>
        <fullName evidence="3">Fucose 4-O-acetylase-like acetyltransferase</fullName>
    </submittedName>
</protein>
<feature type="transmembrane region" description="Helical" evidence="1">
    <location>
        <begin position="101"/>
        <end position="123"/>
    </location>
</feature>
<keyword evidence="1" id="KW-0472">Membrane</keyword>
<feature type="domain" description="Acyltransferase 3" evidence="2">
    <location>
        <begin position="12"/>
        <end position="350"/>
    </location>
</feature>
<sequence>MTPPTASPERDLFLDALRLLVIVLVVAQHWSLPVLSFSAASDTLSMGSVLNAEGGFAVTWIVQVMPLIFFVGGAVNVLSRRAAEAKGTTASEWLAKRLRRLAWPVIPLTAAWIPAAYLLSAAGVPEQPLRVGTEAAGIVLWFLAAYVMVVVATPVLARAEDRFGWLVTGALLAGAALVDTARFATGVDAFGYANTAFVWLGLHQLGFRYSAGAIGRRSAAAMALGGFGAAVALAAFGPYSANMTGVFAVEASNAGPPTLVLAGLGAGQIGLAVLLRDRIAGWVGHPVPARVLNWIGPRLMTVYLWHMAPLSLVAGVLVLGLGMHTPAPLSGAWAVWCLVGAALALPLLCTVVGWAVRFEEPPRALRGDPGKVRIVGAAALTGGGLLLLTTGGLGTGPLPLLGALAVGAGMLATLPAVRLPRPAPVG</sequence>
<dbReference type="InterPro" id="IPR002656">
    <property type="entry name" value="Acyl_transf_3_dom"/>
</dbReference>
<feature type="transmembrane region" description="Helical" evidence="1">
    <location>
        <begin position="302"/>
        <end position="321"/>
    </location>
</feature>
<keyword evidence="1" id="KW-0812">Transmembrane</keyword>
<feature type="transmembrane region" description="Helical" evidence="1">
    <location>
        <begin position="12"/>
        <end position="35"/>
    </location>
</feature>
<feature type="transmembrane region" description="Helical" evidence="1">
    <location>
        <begin position="333"/>
        <end position="354"/>
    </location>
</feature>
<dbReference type="RefSeq" id="WP_184393635.1">
    <property type="nucleotide sequence ID" value="NZ_BAAAJD010000075.1"/>
</dbReference>
<organism evidence="3 4">
    <name type="scientific">Nocardiopsis composta</name>
    <dbReference type="NCBI Taxonomy" id="157465"/>
    <lineage>
        <taxon>Bacteria</taxon>
        <taxon>Bacillati</taxon>
        <taxon>Actinomycetota</taxon>
        <taxon>Actinomycetes</taxon>
        <taxon>Streptosporangiales</taxon>
        <taxon>Nocardiopsidaceae</taxon>
        <taxon>Nocardiopsis</taxon>
    </lineage>
</organism>
<name>A0A7W8VET3_9ACTN</name>